<name>A0ABT0C0B0_9BACT</name>
<dbReference type="RefSeq" id="WP_243324427.1">
    <property type="nucleotide sequence ID" value="NZ_JAKZMM010000014.1"/>
</dbReference>
<dbReference type="Proteomes" id="UP001165444">
    <property type="component" value="Unassembled WGS sequence"/>
</dbReference>
<feature type="transmembrane region" description="Helical" evidence="1">
    <location>
        <begin position="116"/>
        <end position="136"/>
    </location>
</feature>
<evidence type="ECO:0000313" key="3">
    <source>
        <dbReference type="Proteomes" id="UP001165444"/>
    </source>
</evidence>
<protein>
    <submittedName>
        <fullName evidence="2">DUF3667 domain-containing protein</fullName>
    </submittedName>
</protein>
<gene>
    <name evidence="2" type="ORF">MUN53_07445</name>
</gene>
<feature type="transmembrane region" description="Helical" evidence="1">
    <location>
        <begin position="279"/>
        <end position="299"/>
    </location>
</feature>
<sequence>MKNKEIFSKLQKHKERIIRQIEYRRLKRVRRKKIPQYTYCKNCGTKLDGMYCYQCGQYALDIEQPFWKYILQYFENVYQFDSKIWLTLYYLFTRPGFLTREFNAGKINSYVHPLRLFMFLSCLFFLFFFALIPSSLDSINWSVEGEVGESAEISAEDVVLQMDLSKDVIDFWYDDLNEKEREAAVDTTIYFCGDSIMQKMLRRMSEQLPSDAEDTLRFSVPKILIEEGYLLPITAQDSVYALAEDDTYFGSEPDEVKKELKKIETEMNFGAFVSWYSTYLPIILLLLIPVFALLLKLFFRKEKMPYMKHYAFALHLHSVLLLLVAVNLLWAYYVKTPYTKEVSLGLMSLFLLYMWIAIYQVYERTGWIKAFIKTGLLYVLYMLILGSVFISTLVWCAIHLFHVDFTEYV</sequence>
<feature type="transmembrane region" description="Helical" evidence="1">
    <location>
        <begin position="374"/>
        <end position="401"/>
    </location>
</feature>
<accession>A0ABT0C0B0</accession>
<keyword evidence="1" id="KW-1133">Transmembrane helix</keyword>
<evidence type="ECO:0000313" key="2">
    <source>
        <dbReference type="EMBL" id="MCJ2380441.1"/>
    </source>
</evidence>
<dbReference type="EMBL" id="JAKZMM010000014">
    <property type="protein sequence ID" value="MCJ2380441.1"/>
    <property type="molecule type" value="Genomic_DNA"/>
</dbReference>
<organism evidence="2 3">
    <name type="scientific">Parabacteroides faecalis</name>
    <dbReference type="NCBI Taxonomy" id="2924040"/>
    <lineage>
        <taxon>Bacteria</taxon>
        <taxon>Pseudomonadati</taxon>
        <taxon>Bacteroidota</taxon>
        <taxon>Bacteroidia</taxon>
        <taxon>Bacteroidales</taxon>
        <taxon>Tannerellaceae</taxon>
        <taxon>Parabacteroides</taxon>
    </lineage>
</organism>
<reference evidence="2 3" key="1">
    <citation type="submission" date="2022-03" db="EMBL/GenBank/DDBJ databases">
        <title>Parabacteroides sp. nov. isolated from swine feces.</title>
        <authorList>
            <person name="Bak J.E."/>
        </authorList>
    </citation>
    <scope>NUCLEOTIDE SEQUENCE [LARGE SCALE GENOMIC DNA]</scope>
    <source>
        <strain evidence="2 3">AGMB00274</strain>
    </source>
</reference>
<keyword evidence="1" id="KW-0472">Membrane</keyword>
<keyword evidence="1" id="KW-0812">Transmembrane</keyword>
<feature type="transmembrane region" description="Helical" evidence="1">
    <location>
        <begin position="344"/>
        <end position="362"/>
    </location>
</feature>
<evidence type="ECO:0000256" key="1">
    <source>
        <dbReference type="SAM" id="Phobius"/>
    </source>
</evidence>
<feature type="transmembrane region" description="Helical" evidence="1">
    <location>
        <begin position="311"/>
        <end position="332"/>
    </location>
</feature>
<comment type="caution">
    <text evidence="2">The sequence shown here is derived from an EMBL/GenBank/DDBJ whole genome shotgun (WGS) entry which is preliminary data.</text>
</comment>
<proteinExistence type="predicted"/>
<dbReference type="Pfam" id="PF12412">
    <property type="entry name" value="DUF3667"/>
    <property type="match status" value="1"/>
</dbReference>
<dbReference type="InterPro" id="IPR022134">
    <property type="entry name" value="DUF3667"/>
</dbReference>
<keyword evidence="3" id="KW-1185">Reference proteome</keyword>